<reference evidence="1 2" key="1">
    <citation type="submission" date="2019-09" db="EMBL/GenBank/DDBJ databases">
        <authorList>
            <person name="Kritzky A."/>
            <person name="Schelkanova E.Y."/>
            <person name="Alkhova Z.V."/>
            <person name="Smirnova N.I."/>
        </authorList>
    </citation>
    <scope>NUCLEOTIDE SEQUENCE [LARGE SCALE GENOMIC DNA]</scope>
    <source>
        <strain evidence="1 2">M1526</strain>
    </source>
</reference>
<evidence type="ECO:0000313" key="1">
    <source>
        <dbReference type="EMBL" id="KAA1252668.1"/>
    </source>
</evidence>
<comment type="caution">
    <text evidence="1">The sequence shown here is derived from an EMBL/GenBank/DDBJ whole genome shotgun (WGS) entry which is preliminary data.</text>
</comment>
<sequence length="189" mass="23146">MFKKTYIVVDINGHEQIVNNLYELIKSMGIRRFNYMFGDQFEKISWNQKYNLPDAERAKFAFDDKDGFYSSCNYKVLNLAGNVIPKAQVLSEYIELNPKEIDDLIYRFYFRVSGFAAEKRRRKYGRGNRKKSFARVMKNQDDECFEGVRIKKIKRKDRELLQEMKDWYTDYERRHSERNWKRYRKTQYR</sequence>
<organism evidence="1 2">
    <name type="scientific">Vibrio cholerae</name>
    <dbReference type="NCBI Taxonomy" id="666"/>
    <lineage>
        <taxon>Bacteria</taxon>
        <taxon>Pseudomonadati</taxon>
        <taxon>Pseudomonadota</taxon>
        <taxon>Gammaproteobacteria</taxon>
        <taxon>Vibrionales</taxon>
        <taxon>Vibrionaceae</taxon>
        <taxon>Vibrio</taxon>
    </lineage>
</organism>
<dbReference type="AlphaFoldDB" id="A0A5B1BUZ0"/>
<dbReference type="Proteomes" id="UP000323225">
    <property type="component" value="Unassembled WGS sequence"/>
</dbReference>
<dbReference type="EMBL" id="VUAA01000046">
    <property type="protein sequence ID" value="KAA1252668.1"/>
    <property type="molecule type" value="Genomic_DNA"/>
</dbReference>
<protein>
    <submittedName>
        <fullName evidence="1">Uncharacterized protein</fullName>
    </submittedName>
</protein>
<gene>
    <name evidence="1" type="ORF">F0M16_21730</name>
</gene>
<name>A0A5B1BUZ0_VIBCL</name>
<evidence type="ECO:0000313" key="2">
    <source>
        <dbReference type="Proteomes" id="UP000323225"/>
    </source>
</evidence>
<proteinExistence type="predicted"/>
<accession>A0A5B1BUZ0</accession>